<dbReference type="GO" id="GO:0005886">
    <property type="term" value="C:plasma membrane"/>
    <property type="evidence" value="ECO:0007669"/>
    <property type="project" value="TreeGrafter"/>
</dbReference>
<dbReference type="AlphaFoldDB" id="A0A4R5YIX8"/>
<accession>A0A4R5YIX8</accession>
<evidence type="ECO:0000313" key="5">
    <source>
        <dbReference type="EMBL" id="TDL45295.1"/>
    </source>
</evidence>
<dbReference type="GO" id="GO:0005524">
    <property type="term" value="F:ATP binding"/>
    <property type="evidence" value="ECO:0007669"/>
    <property type="project" value="UniProtKB-KW"/>
</dbReference>
<dbReference type="InterPro" id="IPR003439">
    <property type="entry name" value="ABC_transporter-like_ATP-bd"/>
</dbReference>
<dbReference type="RefSeq" id="WP_133398531.1">
    <property type="nucleotide sequence ID" value="NZ_SMZX01000001.1"/>
</dbReference>
<dbReference type="PROSITE" id="PS50893">
    <property type="entry name" value="ABC_TRANSPORTER_2"/>
    <property type="match status" value="1"/>
</dbReference>
<dbReference type="InterPro" id="IPR003593">
    <property type="entry name" value="AAA+_ATPase"/>
</dbReference>
<proteinExistence type="predicted"/>
<evidence type="ECO:0000256" key="1">
    <source>
        <dbReference type="ARBA" id="ARBA00022448"/>
    </source>
</evidence>
<reference evidence="5 6" key="1">
    <citation type="submission" date="2019-03" db="EMBL/GenBank/DDBJ databases">
        <title>Genome Sequencing and Assembly of Various Microbes Isolated from Partially Reclaimed Soil and Acid Mine Drainage (AMD) Site.</title>
        <authorList>
            <person name="Steinbock B."/>
            <person name="Bechtold R."/>
            <person name="Sevigny J.L."/>
            <person name="Thomas D."/>
            <person name="Cuthill L.R."/>
            <person name="Aveiro Johannsen E.J."/>
            <person name="Thomas K."/>
            <person name="Ghosh A."/>
        </authorList>
    </citation>
    <scope>NUCLEOTIDE SEQUENCE [LARGE SCALE GENOMIC DNA]</scope>
    <source>
        <strain evidence="5 6">F-B2</strain>
    </source>
</reference>
<keyword evidence="1" id="KW-0813">Transport</keyword>
<dbReference type="InterPro" id="IPR015854">
    <property type="entry name" value="ABC_transpr_LolD-like"/>
</dbReference>
<comment type="caution">
    <text evidence="5">The sequence shown here is derived from an EMBL/GenBank/DDBJ whole genome shotgun (WGS) entry which is preliminary data.</text>
</comment>
<dbReference type="Proteomes" id="UP000295633">
    <property type="component" value="Unassembled WGS sequence"/>
</dbReference>
<dbReference type="Pfam" id="PF00005">
    <property type="entry name" value="ABC_tran"/>
    <property type="match status" value="1"/>
</dbReference>
<dbReference type="PANTHER" id="PTHR24220">
    <property type="entry name" value="IMPORT ATP-BINDING PROTEIN"/>
    <property type="match status" value="1"/>
</dbReference>
<organism evidence="5 6">
    <name type="scientific">Microbacterium oleivorans</name>
    <dbReference type="NCBI Taxonomy" id="273677"/>
    <lineage>
        <taxon>Bacteria</taxon>
        <taxon>Bacillati</taxon>
        <taxon>Actinomycetota</taxon>
        <taxon>Actinomycetes</taxon>
        <taxon>Micrococcales</taxon>
        <taxon>Microbacteriaceae</taxon>
        <taxon>Microbacterium</taxon>
    </lineage>
</organism>
<dbReference type="CDD" id="cd03255">
    <property type="entry name" value="ABC_MJ0796_LolCDE_FtsE"/>
    <property type="match status" value="1"/>
</dbReference>
<evidence type="ECO:0000256" key="3">
    <source>
        <dbReference type="ARBA" id="ARBA00022840"/>
    </source>
</evidence>
<name>A0A4R5YIX8_9MICO</name>
<evidence type="ECO:0000259" key="4">
    <source>
        <dbReference type="PROSITE" id="PS50893"/>
    </source>
</evidence>
<dbReference type="InterPro" id="IPR017911">
    <property type="entry name" value="MacB-like_ATP-bd"/>
</dbReference>
<dbReference type="Gene3D" id="3.40.50.300">
    <property type="entry name" value="P-loop containing nucleotide triphosphate hydrolases"/>
    <property type="match status" value="1"/>
</dbReference>
<dbReference type="GO" id="GO:0022857">
    <property type="term" value="F:transmembrane transporter activity"/>
    <property type="evidence" value="ECO:0007669"/>
    <property type="project" value="TreeGrafter"/>
</dbReference>
<dbReference type="GO" id="GO:0016887">
    <property type="term" value="F:ATP hydrolysis activity"/>
    <property type="evidence" value="ECO:0007669"/>
    <property type="project" value="InterPro"/>
</dbReference>
<keyword evidence="2" id="KW-0547">Nucleotide-binding</keyword>
<protein>
    <submittedName>
        <fullName evidence="5">ABC transporter ATP-binding protein</fullName>
    </submittedName>
</protein>
<evidence type="ECO:0000256" key="2">
    <source>
        <dbReference type="ARBA" id="ARBA00022741"/>
    </source>
</evidence>
<gene>
    <name evidence="5" type="ORF">E2R54_02185</name>
</gene>
<sequence>MITVRGARVSFRSGDDTVDALAGVDFDASPGELVLVSGPSGSGKSTLLNVIAGLQKVESGSVQVGGADLNGLSDDDLARLRLEKVGVVFQENNLIAEFTVDENVQLPLRARRIGAQEAATLADAMLKEVGIGELGRRFPRQLSGGQRQRVGIARALVGDRSILVADEPTGALDSANSDSVFQLLRRLSDQGVCVVVASHDETAEGYADRTVQIRDGAITGVYSR</sequence>
<dbReference type="SMART" id="SM00382">
    <property type="entry name" value="AAA"/>
    <property type="match status" value="1"/>
</dbReference>
<dbReference type="SUPFAM" id="SSF52540">
    <property type="entry name" value="P-loop containing nucleoside triphosphate hydrolases"/>
    <property type="match status" value="1"/>
</dbReference>
<dbReference type="InterPro" id="IPR027417">
    <property type="entry name" value="P-loop_NTPase"/>
</dbReference>
<dbReference type="InterPro" id="IPR017871">
    <property type="entry name" value="ABC_transporter-like_CS"/>
</dbReference>
<dbReference type="PROSITE" id="PS00211">
    <property type="entry name" value="ABC_TRANSPORTER_1"/>
    <property type="match status" value="1"/>
</dbReference>
<evidence type="ECO:0000313" key="6">
    <source>
        <dbReference type="Proteomes" id="UP000295633"/>
    </source>
</evidence>
<dbReference type="EMBL" id="SMZX01000001">
    <property type="protein sequence ID" value="TDL45295.1"/>
    <property type="molecule type" value="Genomic_DNA"/>
</dbReference>
<feature type="domain" description="ABC transporter" evidence="4">
    <location>
        <begin position="4"/>
        <end position="223"/>
    </location>
</feature>
<keyword evidence="3 5" id="KW-0067">ATP-binding</keyword>